<dbReference type="GeneTree" id="ENSGT00940000161213"/>
<reference evidence="2" key="3">
    <citation type="submission" date="2025-09" db="UniProtKB">
        <authorList>
            <consortium name="Ensembl"/>
        </authorList>
    </citation>
    <scope>IDENTIFICATION</scope>
</reference>
<proteinExistence type="predicted"/>
<gene>
    <name evidence="2" type="primary">HMG20B</name>
</gene>
<accession>A0A9L0KAD6</accession>
<feature type="compositionally biased region" description="Basic and acidic residues" evidence="1">
    <location>
        <begin position="326"/>
        <end position="335"/>
    </location>
</feature>
<feature type="compositionally biased region" description="Basic and acidic residues" evidence="1">
    <location>
        <begin position="344"/>
        <end position="355"/>
    </location>
</feature>
<dbReference type="AlphaFoldDB" id="A0A9L0KAD6"/>
<reference evidence="2 3" key="1">
    <citation type="journal article" date="2020" name="Nat. Commun.">
        <title>Donkey genomes provide new insights into domestication and selection for coat color.</title>
        <authorList>
            <person name="Wang"/>
            <person name="C."/>
            <person name="Li"/>
            <person name="H."/>
            <person name="Guo"/>
            <person name="Y."/>
            <person name="Huang"/>
            <person name="J."/>
            <person name="Sun"/>
            <person name="Y."/>
            <person name="Min"/>
            <person name="J."/>
            <person name="Wang"/>
            <person name="J."/>
            <person name="Fang"/>
            <person name="X."/>
            <person name="Zhao"/>
            <person name="Z."/>
            <person name="Wang"/>
            <person name="S."/>
            <person name="Zhang"/>
            <person name="Y."/>
            <person name="Liu"/>
            <person name="Q."/>
            <person name="Jiang"/>
            <person name="Q."/>
            <person name="Wang"/>
            <person name="X."/>
            <person name="Guo"/>
            <person name="Y."/>
            <person name="Yang"/>
            <person name="C."/>
            <person name="Wang"/>
            <person name="Y."/>
            <person name="Tian"/>
            <person name="F."/>
            <person name="Zhuang"/>
            <person name="G."/>
            <person name="Fan"/>
            <person name="Y."/>
            <person name="Gao"/>
            <person name="Q."/>
            <person name="Li"/>
            <person name="Y."/>
            <person name="Ju"/>
            <person name="Z."/>
            <person name="Li"/>
            <person name="J."/>
            <person name="Li"/>
            <person name="R."/>
            <person name="Hou"/>
            <person name="M."/>
            <person name="Yang"/>
            <person name="G."/>
            <person name="Liu"/>
            <person name="G."/>
            <person name="Liu"/>
            <person name="W."/>
            <person name="Guo"/>
            <person name="J."/>
            <person name="Pan"/>
            <person name="S."/>
            <person name="Fan"/>
            <person name="G."/>
            <person name="Zhang"/>
            <person name="W."/>
            <person name="Zhang"/>
            <person name="R."/>
            <person name="Yu"/>
            <person name="J."/>
            <person name="Zhang"/>
            <person name="X."/>
            <person name="Yin"/>
            <person name="Q."/>
            <person name="Ji"/>
            <person name="C."/>
            <person name="Jin"/>
            <person name="Y."/>
            <person name="Yue"/>
            <person name="G."/>
            <person name="Liu"/>
            <person name="M."/>
            <person name="Xu"/>
            <person name="J."/>
            <person name="Liu"/>
            <person name="S."/>
            <person name="Jordana"/>
            <person name="J."/>
            <person name="Noce"/>
            <person name="A."/>
            <person name="Amills"/>
            <person name="M."/>
            <person name="Wu"/>
            <person name="D.D."/>
            <person name="Li"/>
            <person name="S."/>
            <person name="Zhou"/>
            <person name="X. and Zhong"/>
            <person name="J."/>
        </authorList>
    </citation>
    <scope>NUCLEOTIDE SEQUENCE [LARGE SCALE GENOMIC DNA]</scope>
</reference>
<evidence type="ECO:0000256" key="1">
    <source>
        <dbReference type="SAM" id="MobiDB-lite"/>
    </source>
</evidence>
<dbReference type="Ensembl" id="ENSEAST00005045105.1">
    <property type="protein sequence ID" value="ENSEASP00005058235.1"/>
    <property type="gene ID" value="ENSEASG00005022241.2"/>
</dbReference>
<feature type="region of interest" description="Disordered" evidence="1">
    <location>
        <begin position="54"/>
        <end position="86"/>
    </location>
</feature>
<protein>
    <submittedName>
        <fullName evidence="2">High mobility group 20B</fullName>
    </submittedName>
</protein>
<organism evidence="2 3">
    <name type="scientific">Equus asinus</name>
    <name type="common">Donkey</name>
    <name type="synonym">Equus africanus asinus</name>
    <dbReference type="NCBI Taxonomy" id="9793"/>
    <lineage>
        <taxon>Eukaryota</taxon>
        <taxon>Metazoa</taxon>
        <taxon>Chordata</taxon>
        <taxon>Craniata</taxon>
        <taxon>Vertebrata</taxon>
        <taxon>Euteleostomi</taxon>
        <taxon>Mammalia</taxon>
        <taxon>Eutheria</taxon>
        <taxon>Laurasiatheria</taxon>
        <taxon>Perissodactyla</taxon>
        <taxon>Equidae</taxon>
        <taxon>Equus</taxon>
    </lineage>
</organism>
<dbReference type="Proteomes" id="UP000694387">
    <property type="component" value="Chromosome 20"/>
</dbReference>
<feature type="region of interest" description="Disordered" evidence="1">
    <location>
        <begin position="326"/>
        <end position="381"/>
    </location>
</feature>
<feature type="compositionally biased region" description="Basic residues" evidence="1">
    <location>
        <begin position="177"/>
        <end position="186"/>
    </location>
</feature>
<evidence type="ECO:0000313" key="3">
    <source>
        <dbReference type="Proteomes" id="UP000694387"/>
    </source>
</evidence>
<feature type="region of interest" description="Disordered" evidence="1">
    <location>
        <begin position="98"/>
        <end position="295"/>
    </location>
</feature>
<feature type="compositionally biased region" description="Low complexity" evidence="1">
    <location>
        <begin position="356"/>
        <end position="381"/>
    </location>
</feature>
<feature type="compositionally biased region" description="Basic and acidic residues" evidence="1">
    <location>
        <begin position="74"/>
        <end position="84"/>
    </location>
</feature>
<feature type="compositionally biased region" description="Low complexity" evidence="1">
    <location>
        <begin position="231"/>
        <end position="252"/>
    </location>
</feature>
<feature type="compositionally biased region" description="Basic and acidic residues" evidence="1">
    <location>
        <begin position="286"/>
        <end position="295"/>
    </location>
</feature>
<sequence>MPGCGRLCPAEPQGQWLACHQALGPAGSVTSMHWAGRPAPCLLCYPQPPGPPASTAATLGSQGCAPGHQVTRGEAGDGHTDGRTRGVALDSLTVTQTDRVILGGHPDRQTGQTERGGAGQSGPTQRGFRVPRGQTDGQREGALEGKVNRWRGLCRPRADGQRAHGQTGRSPRVGRREPRRRTHRPGARPCGARSARSGRRRGRPRSPRAACRARRPPGRAAAGGRRRASCRRAPSAGRAAGAAGSGHVPRPQAARHGRRAGGRQGSGPAWGLCGGCQARARRGPAGRREGVARGGACEEARLAQGQEAEEDPAKRAQGTCHGLRALPERAPRADPHAPPGPALPRDHQDAGRRVEQAAAGGEAAVPGRGRAGEAAVHEGAAGVPAVRSLQDVHGEDPGEEDQERGLGLRAHEYALEWTQGWGLRQLLHLRRPHFH</sequence>
<keyword evidence="3" id="KW-1185">Reference proteome</keyword>
<reference evidence="2" key="2">
    <citation type="submission" date="2025-08" db="UniProtKB">
        <authorList>
            <consortium name="Ensembl"/>
        </authorList>
    </citation>
    <scope>IDENTIFICATION</scope>
</reference>
<name>A0A9L0KAD6_EQUAS</name>
<feature type="compositionally biased region" description="Basic and acidic residues" evidence="1">
    <location>
        <begin position="137"/>
        <end position="147"/>
    </location>
</feature>
<feature type="compositionally biased region" description="Basic residues" evidence="1">
    <location>
        <begin position="196"/>
        <end position="217"/>
    </location>
</feature>
<evidence type="ECO:0000313" key="2">
    <source>
        <dbReference type="Ensembl" id="ENSEASP00005058235.1"/>
    </source>
</evidence>